<evidence type="ECO:0000313" key="3">
    <source>
        <dbReference type="Proteomes" id="UP000076632"/>
    </source>
</evidence>
<name>A0A165GWK6_XYLHT</name>
<proteinExistence type="predicted"/>
<dbReference type="GeneID" id="28897686"/>
<evidence type="ECO:0000313" key="2">
    <source>
        <dbReference type="EMBL" id="KZF22690.1"/>
    </source>
</evidence>
<reference evidence="2 3" key="1">
    <citation type="journal article" date="2016" name="Fungal Biol.">
        <title>The genome of Xylona heveae provides a window into fungal endophytism.</title>
        <authorList>
            <person name="Gazis R."/>
            <person name="Kuo A."/>
            <person name="Riley R."/>
            <person name="LaButti K."/>
            <person name="Lipzen A."/>
            <person name="Lin J."/>
            <person name="Amirebrahimi M."/>
            <person name="Hesse C.N."/>
            <person name="Spatafora J.W."/>
            <person name="Henrissat B."/>
            <person name="Hainaut M."/>
            <person name="Grigoriev I.V."/>
            <person name="Hibbett D.S."/>
        </authorList>
    </citation>
    <scope>NUCLEOTIDE SEQUENCE [LARGE SCALE GENOMIC DNA]</scope>
    <source>
        <strain evidence="2 3">TC161</strain>
    </source>
</reference>
<keyword evidence="1" id="KW-1133">Transmembrane helix</keyword>
<gene>
    <name evidence="2" type="ORF">L228DRAFT_247056</name>
</gene>
<dbReference type="RefSeq" id="XP_018188245.1">
    <property type="nucleotide sequence ID" value="XM_018332549.1"/>
</dbReference>
<evidence type="ECO:0000256" key="1">
    <source>
        <dbReference type="SAM" id="Phobius"/>
    </source>
</evidence>
<dbReference type="AlphaFoldDB" id="A0A165GWK6"/>
<dbReference type="EMBL" id="KV407458">
    <property type="protein sequence ID" value="KZF22690.1"/>
    <property type="molecule type" value="Genomic_DNA"/>
</dbReference>
<keyword evidence="3" id="KW-1185">Reference proteome</keyword>
<organism evidence="2 3">
    <name type="scientific">Xylona heveae (strain CBS 132557 / TC161)</name>
    <dbReference type="NCBI Taxonomy" id="1328760"/>
    <lineage>
        <taxon>Eukaryota</taxon>
        <taxon>Fungi</taxon>
        <taxon>Dikarya</taxon>
        <taxon>Ascomycota</taxon>
        <taxon>Pezizomycotina</taxon>
        <taxon>Xylonomycetes</taxon>
        <taxon>Xylonales</taxon>
        <taxon>Xylonaceae</taxon>
        <taxon>Xylona</taxon>
    </lineage>
</organism>
<sequence>MDGLLPYLLVLVIVRGLVCFVFIHSTVSLLTQLAEKRLSSFSRALGLEGNY</sequence>
<keyword evidence="1" id="KW-0812">Transmembrane</keyword>
<accession>A0A165GWK6</accession>
<dbReference type="Proteomes" id="UP000076632">
    <property type="component" value="Unassembled WGS sequence"/>
</dbReference>
<protein>
    <submittedName>
        <fullName evidence="2">Uncharacterized protein</fullName>
    </submittedName>
</protein>
<feature type="transmembrane region" description="Helical" evidence="1">
    <location>
        <begin position="6"/>
        <end position="30"/>
    </location>
</feature>
<dbReference type="InParanoid" id="A0A165GWK6"/>
<keyword evidence="1" id="KW-0472">Membrane</keyword>